<dbReference type="AlphaFoldDB" id="A0A8S1HRW2"/>
<protein>
    <submittedName>
        <fullName evidence="2">Uncharacterized protein</fullName>
    </submittedName>
</protein>
<keyword evidence="3" id="KW-1185">Reference proteome</keyword>
<evidence type="ECO:0000313" key="3">
    <source>
        <dbReference type="Proteomes" id="UP000835052"/>
    </source>
</evidence>
<proteinExistence type="predicted"/>
<organism evidence="2 3">
    <name type="scientific">Caenorhabditis auriculariae</name>
    <dbReference type="NCBI Taxonomy" id="2777116"/>
    <lineage>
        <taxon>Eukaryota</taxon>
        <taxon>Metazoa</taxon>
        <taxon>Ecdysozoa</taxon>
        <taxon>Nematoda</taxon>
        <taxon>Chromadorea</taxon>
        <taxon>Rhabditida</taxon>
        <taxon>Rhabditina</taxon>
        <taxon>Rhabditomorpha</taxon>
        <taxon>Rhabditoidea</taxon>
        <taxon>Rhabditidae</taxon>
        <taxon>Peloderinae</taxon>
        <taxon>Caenorhabditis</taxon>
    </lineage>
</organism>
<reference evidence="2" key="1">
    <citation type="submission" date="2020-10" db="EMBL/GenBank/DDBJ databases">
        <authorList>
            <person name="Kikuchi T."/>
        </authorList>
    </citation>
    <scope>NUCLEOTIDE SEQUENCE</scope>
    <source>
        <strain evidence="2">NKZ352</strain>
    </source>
</reference>
<gene>
    <name evidence="2" type="ORF">CAUJ_LOCUS13511</name>
</gene>
<dbReference type="Proteomes" id="UP000835052">
    <property type="component" value="Unassembled WGS sequence"/>
</dbReference>
<comment type="caution">
    <text evidence="2">The sequence shown here is derived from an EMBL/GenBank/DDBJ whole genome shotgun (WGS) entry which is preliminary data.</text>
</comment>
<evidence type="ECO:0000313" key="2">
    <source>
        <dbReference type="EMBL" id="CAD6197602.1"/>
    </source>
</evidence>
<name>A0A8S1HRW2_9PELO</name>
<sequence length="70" mass="8227">MLLKWILVFALLIAFVSSRDFYCWIGKPFCHMSCMWENCLEGSCDKDICECLKCDYNEIIQIPPRGLKIM</sequence>
<accession>A0A8S1HRW2</accession>
<keyword evidence="1" id="KW-0732">Signal</keyword>
<dbReference type="EMBL" id="CAJGYM010000099">
    <property type="protein sequence ID" value="CAD6197602.1"/>
    <property type="molecule type" value="Genomic_DNA"/>
</dbReference>
<feature type="chain" id="PRO_5035760170" evidence="1">
    <location>
        <begin position="19"/>
        <end position="70"/>
    </location>
</feature>
<feature type="signal peptide" evidence="1">
    <location>
        <begin position="1"/>
        <end position="18"/>
    </location>
</feature>
<evidence type="ECO:0000256" key="1">
    <source>
        <dbReference type="SAM" id="SignalP"/>
    </source>
</evidence>